<keyword evidence="2" id="KW-1185">Reference proteome</keyword>
<organism evidence="1 2">
    <name type="scientific">Streptomyces chitinivorans</name>
    <dbReference type="NCBI Taxonomy" id="1257027"/>
    <lineage>
        <taxon>Bacteria</taxon>
        <taxon>Bacillati</taxon>
        <taxon>Actinomycetota</taxon>
        <taxon>Actinomycetes</taxon>
        <taxon>Kitasatosporales</taxon>
        <taxon>Streptomycetaceae</taxon>
        <taxon>Streptomyces</taxon>
    </lineage>
</organism>
<sequence>MVRVPGPEPGWQSAAVPPYHVGNNPVSQHSLWEAASTLYRLVAGLRPPLEALAARLRLEVEHTWEDPGPVDVALFRLRRTEFAFTWVPGKGCTFVWVDRHHQDVEGALEILLDVLGVGREAVAFTEDDLKAEQSGTLG</sequence>
<proteinExistence type="predicted"/>
<evidence type="ECO:0000313" key="1">
    <source>
        <dbReference type="EMBL" id="MFH0246863.1"/>
    </source>
</evidence>
<accession>A0ABW7HLX2</accession>
<dbReference type="Proteomes" id="UP001607069">
    <property type="component" value="Unassembled WGS sequence"/>
</dbReference>
<comment type="caution">
    <text evidence="1">The sequence shown here is derived from an EMBL/GenBank/DDBJ whole genome shotgun (WGS) entry which is preliminary data.</text>
</comment>
<dbReference type="RefSeq" id="WP_279950727.1">
    <property type="nucleotide sequence ID" value="NZ_BAABEN010000005.1"/>
</dbReference>
<protein>
    <submittedName>
        <fullName evidence="1">Uncharacterized protein</fullName>
    </submittedName>
</protein>
<name>A0ABW7HLX2_9ACTN</name>
<evidence type="ECO:0000313" key="2">
    <source>
        <dbReference type="Proteomes" id="UP001607069"/>
    </source>
</evidence>
<dbReference type="EMBL" id="JBIHMK010000003">
    <property type="protein sequence ID" value="MFH0246863.1"/>
    <property type="molecule type" value="Genomic_DNA"/>
</dbReference>
<reference evidence="1 2" key="1">
    <citation type="submission" date="2024-10" db="EMBL/GenBank/DDBJ databases">
        <authorList>
            <person name="Cho J.-C."/>
        </authorList>
    </citation>
    <scope>NUCLEOTIDE SEQUENCE [LARGE SCALE GENOMIC DNA]</scope>
    <source>
        <strain evidence="1 2">KCTC29696</strain>
    </source>
</reference>
<gene>
    <name evidence="1" type="ORF">ACG5V6_01310</name>
</gene>